<keyword evidence="2" id="KW-0963">Cytoplasm</keyword>
<evidence type="ECO:0000313" key="12">
    <source>
        <dbReference type="Proteomes" id="UP000036947"/>
    </source>
</evidence>
<evidence type="ECO:0000256" key="1">
    <source>
        <dbReference type="ARBA" id="ARBA00004496"/>
    </source>
</evidence>
<keyword evidence="5" id="KW-1015">Disulfide bond</keyword>
<evidence type="ECO:0000256" key="5">
    <source>
        <dbReference type="ARBA" id="ARBA00023157"/>
    </source>
</evidence>
<dbReference type="EMBL" id="LFRF01000013">
    <property type="protein sequence ID" value="KND90338.1"/>
    <property type="molecule type" value="Genomic_DNA"/>
</dbReference>
<dbReference type="OrthoDB" id="15567at2759"/>
<comment type="similarity">
    <text evidence="7">Belongs to the COX19 family.</text>
</comment>
<accession>A0A0L0N873</accession>
<feature type="region of interest" description="Disordered" evidence="9">
    <location>
        <begin position="616"/>
        <end position="655"/>
    </location>
</feature>
<feature type="domain" description="LIM zinc-binding" evidence="10">
    <location>
        <begin position="818"/>
        <end position="881"/>
    </location>
</feature>
<keyword evidence="3 8" id="KW-0479">Metal-binding</keyword>
<proteinExistence type="inferred from homology"/>
<feature type="domain" description="LIM zinc-binding" evidence="10">
    <location>
        <begin position="755"/>
        <end position="815"/>
    </location>
</feature>
<evidence type="ECO:0000256" key="3">
    <source>
        <dbReference type="ARBA" id="ARBA00022723"/>
    </source>
</evidence>
<evidence type="ECO:0000256" key="9">
    <source>
        <dbReference type="SAM" id="MobiDB-lite"/>
    </source>
</evidence>
<comment type="caution">
    <text evidence="11">The sequence shown here is derived from an EMBL/GenBank/DDBJ whole genome shotgun (WGS) entry which is preliminary data.</text>
</comment>
<sequence>MSTFGSPGKLPSTRPTPPQRGSFPLDHDGECRHVMTNYLACMKKVRGLNDDECRDLAKAYLACRMDRNLMAKDEFKNLGFAEPPTKPTQELGPEKGVKGELRYVMRKSAARKASPPSSSYMSNDQFAHYLSDLRANRTARPGGARPQPGRLSRVATRRYSLDATSQAASLPGHQRTPSRTPSIAGASISSRYSTTSARGRDYYPTKPTAPLKPSDVVPTATYMERGQRWMEKEEAVSLRDAMEEMDIRKAVQEAPDNETRIYTAALNEAAELVWQHERGGNVPRPPDGPYRYKPHLRKNSYAHARTATIGTYRDEVAPSGLGRDIGSRSVSCSSTESGGSSQAPRQSTESNQSTASTSRKPKPYGSMGAVNRRTSLKRNISGEVERPFSGDQIWEEPEAPSSSHVAPAGRASPDKLSSKPQNPMNRVQVGPTRGGMNSTKPLNRFEIHHNPPSQSRNPRYTTNSPSSSSTPEPPVERKNGMEVRSDDIRAATSRRLKDRSSKLPEPTAVSDSPGRPIVSFNADWKAPDESTDVSPAPNSSFNDRGQTGYQSVDIPSITVAEDNPPQPRQTSYEGVPSISVAGPDDTPRSSVPSINVPTIAVDMASNNNSVPAIVTPDIKPANRTRPLPNPGAPGSHVRRVQRPRGHWSPAPGATGRATATCHECGFPIEGRFVALAGSPERFHPQCFSCFTCGTSLEAMEISPEPDHVRSQRLDRIRLRETGEVLEELPGMTMAEDGDDRLRFYCHLDWHEFFAPRCKHCKTPILGEHIVALGQHWHYGHFFCAECGDPFEHGMTHIEKDGYAWCVNCQTKRTERRAPKCKKCKVAVIGQYIQALGGEWHEHCFRCAECQGGFDDGQIFPKEVPGGMVVLCTACRTRDLKS</sequence>
<evidence type="ECO:0000256" key="2">
    <source>
        <dbReference type="ARBA" id="ARBA00022490"/>
    </source>
</evidence>
<evidence type="ECO:0000256" key="6">
    <source>
        <dbReference type="ARBA" id="ARBA00037279"/>
    </source>
</evidence>
<dbReference type="PANTHER" id="PTHR21107:SF2">
    <property type="entry name" value="CYTOCHROME C OXIDASE ASSEMBLY PROTEIN COX19"/>
    <property type="match status" value="1"/>
</dbReference>
<dbReference type="PROSITE" id="PS50023">
    <property type="entry name" value="LIM_DOMAIN_2"/>
    <property type="match status" value="3"/>
</dbReference>
<keyword evidence="4 8" id="KW-0862">Zinc</keyword>
<feature type="compositionally biased region" description="Polar residues" evidence="9">
    <location>
        <begin position="175"/>
        <end position="197"/>
    </location>
</feature>
<feature type="region of interest" description="Disordered" evidence="9">
    <location>
        <begin position="1"/>
        <end position="27"/>
    </location>
</feature>
<dbReference type="Gene3D" id="2.10.110.10">
    <property type="entry name" value="Cysteine Rich Protein"/>
    <property type="match status" value="3"/>
</dbReference>
<keyword evidence="8" id="KW-0440">LIM domain</keyword>
<evidence type="ECO:0000256" key="4">
    <source>
        <dbReference type="ARBA" id="ARBA00022833"/>
    </source>
</evidence>
<evidence type="ECO:0000256" key="8">
    <source>
        <dbReference type="PROSITE-ProRule" id="PRU00125"/>
    </source>
</evidence>
<dbReference type="InterPro" id="IPR051383">
    <property type="entry name" value="COX19"/>
</dbReference>
<comment type="subcellular location">
    <subcellularLocation>
        <location evidence="1">Cytoplasm</location>
    </subcellularLocation>
</comment>
<dbReference type="FunFam" id="2.10.110.10:FF:000077">
    <property type="entry name" value="LIM domain protein"/>
    <property type="match status" value="1"/>
</dbReference>
<feature type="domain" description="LIM zinc-binding" evidence="10">
    <location>
        <begin position="659"/>
        <end position="721"/>
    </location>
</feature>
<dbReference type="PROSITE" id="PS00478">
    <property type="entry name" value="LIM_DOMAIN_1"/>
    <property type="match status" value="1"/>
</dbReference>
<dbReference type="GO" id="GO:0005758">
    <property type="term" value="C:mitochondrial intermembrane space"/>
    <property type="evidence" value="ECO:0007669"/>
    <property type="project" value="TreeGrafter"/>
</dbReference>
<dbReference type="PROSITE" id="PS51808">
    <property type="entry name" value="CHCH"/>
    <property type="match status" value="1"/>
</dbReference>
<protein>
    <submittedName>
        <fullName evidence="11">Cytochrome c oxidase assembly protein COX19</fullName>
    </submittedName>
</protein>
<dbReference type="PANTHER" id="PTHR21107">
    <property type="entry name" value="CYTOCHROME C OXIDASE ASSEMBLY PROTEIN COX19"/>
    <property type="match status" value="1"/>
</dbReference>
<dbReference type="GO" id="GO:0046872">
    <property type="term" value="F:metal ion binding"/>
    <property type="evidence" value="ECO:0007669"/>
    <property type="project" value="UniProtKB-KW"/>
</dbReference>
<keyword evidence="12" id="KW-1185">Reference proteome</keyword>
<evidence type="ECO:0000313" key="11">
    <source>
        <dbReference type="EMBL" id="KND90338.1"/>
    </source>
</evidence>
<dbReference type="SUPFAM" id="SSF57716">
    <property type="entry name" value="Glucocorticoid receptor-like (DNA-binding domain)"/>
    <property type="match status" value="2"/>
</dbReference>
<dbReference type="Pfam" id="PF00412">
    <property type="entry name" value="LIM"/>
    <property type="match status" value="3"/>
</dbReference>
<evidence type="ECO:0000259" key="10">
    <source>
        <dbReference type="PROSITE" id="PS50023"/>
    </source>
</evidence>
<reference evidence="11 12" key="1">
    <citation type="journal article" date="2015" name="BMC Genomics">
        <title>The genome of the truffle-parasite Tolypocladium ophioglossoides and the evolution of antifungal peptaibiotics.</title>
        <authorList>
            <person name="Quandt C.A."/>
            <person name="Bushley K.E."/>
            <person name="Spatafora J.W."/>
        </authorList>
    </citation>
    <scope>NUCLEOTIDE SEQUENCE [LARGE SCALE GENOMIC DNA]</scope>
    <source>
        <strain evidence="11 12">CBS 100239</strain>
    </source>
</reference>
<feature type="compositionally biased region" description="Basic and acidic residues" evidence="9">
    <location>
        <begin position="474"/>
        <end position="489"/>
    </location>
</feature>
<feature type="compositionally biased region" description="Polar residues" evidence="9">
    <location>
        <begin position="532"/>
        <end position="550"/>
    </location>
</feature>
<organism evidence="11 12">
    <name type="scientific">Tolypocladium ophioglossoides (strain CBS 100239)</name>
    <name type="common">Snaketongue truffleclub</name>
    <name type="synonym">Elaphocordyceps ophioglossoides</name>
    <dbReference type="NCBI Taxonomy" id="1163406"/>
    <lineage>
        <taxon>Eukaryota</taxon>
        <taxon>Fungi</taxon>
        <taxon>Dikarya</taxon>
        <taxon>Ascomycota</taxon>
        <taxon>Pezizomycotina</taxon>
        <taxon>Sordariomycetes</taxon>
        <taxon>Hypocreomycetidae</taxon>
        <taxon>Hypocreales</taxon>
        <taxon>Ophiocordycipitaceae</taxon>
        <taxon>Tolypocladium</taxon>
    </lineage>
</organism>
<dbReference type="InterPro" id="IPR001781">
    <property type="entry name" value="Znf_LIM"/>
</dbReference>
<gene>
    <name evidence="11" type="ORF">TOPH_04913</name>
</gene>
<dbReference type="STRING" id="1163406.A0A0L0N873"/>
<evidence type="ECO:0000256" key="7">
    <source>
        <dbReference type="ARBA" id="ARBA00038223"/>
    </source>
</evidence>
<dbReference type="SMART" id="SM00132">
    <property type="entry name" value="LIM"/>
    <property type="match status" value="3"/>
</dbReference>
<feature type="compositionally biased region" description="Low complexity" evidence="9">
    <location>
        <begin position="327"/>
        <end position="341"/>
    </location>
</feature>
<feature type="region of interest" description="Disordered" evidence="9">
    <location>
        <begin position="162"/>
        <end position="215"/>
    </location>
</feature>
<dbReference type="GO" id="GO:0030695">
    <property type="term" value="F:GTPase regulator activity"/>
    <property type="evidence" value="ECO:0007669"/>
    <property type="project" value="UniProtKB-ARBA"/>
</dbReference>
<dbReference type="AlphaFoldDB" id="A0A0L0N873"/>
<dbReference type="CDD" id="cd08368">
    <property type="entry name" value="LIM"/>
    <property type="match status" value="1"/>
</dbReference>
<dbReference type="GO" id="GO:0033617">
    <property type="term" value="P:mitochondrial respiratory chain complex IV assembly"/>
    <property type="evidence" value="ECO:0007669"/>
    <property type="project" value="TreeGrafter"/>
</dbReference>
<feature type="compositionally biased region" description="Basic residues" evidence="9">
    <location>
        <begin position="636"/>
        <end position="645"/>
    </location>
</feature>
<feature type="compositionally biased region" description="Polar residues" evidence="9">
    <location>
        <begin position="342"/>
        <end position="358"/>
    </location>
</feature>
<dbReference type="Proteomes" id="UP000036947">
    <property type="component" value="Unassembled WGS sequence"/>
</dbReference>
<comment type="function">
    <text evidence="6">Required for the assembly of mitochondrial cytochrome c oxidase.</text>
</comment>
<feature type="region of interest" description="Disordered" evidence="9">
    <location>
        <begin position="315"/>
        <end position="590"/>
    </location>
</feature>
<feature type="compositionally biased region" description="Low complexity" evidence="9">
    <location>
        <begin position="458"/>
        <end position="470"/>
    </location>
</feature>
<name>A0A0L0N873_TOLOC</name>